<accession>A0ABD5TSP4</accession>
<organism evidence="2 3">
    <name type="scientific">Halopelagius fulvigenes</name>
    <dbReference type="NCBI Taxonomy" id="1198324"/>
    <lineage>
        <taxon>Archaea</taxon>
        <taxon>Methanobacteriati</taxon>
        <taxon>Methanobacteriota</taxon>
        <taxon>Stenosarchaea group</taxon>
        <taxon>Halobacteria</taxon>
        <taxon>Halobacteriales</taxon>
        <taxon>Haloferacaceae</taxon>
    </lineage>
</organism>
<dbReference type="RefSeq" id="WP_379691983.1">
    <property type="nucleotide sequence ID" value="NZ_JBHSXH010000004.1"/>
</dbReference>
<evidence type="ECO:0000313" key="2">
    <source>
        <dbReference type="EMBL" id="MFC6823539.1"/>
    </source>
</evidence>
<dbReference type="EMBL" id="JBHSXH010000004">
    <property type="protein sequence ID" value="MFC6823539.1"/>
    <property type="molecule type" value="Genomic_DNA"/>
</dbReference>
<comment type="caution">
    <text evidence="2">The sequence shown here is derived from an EMBL/GenBank/DDBJ whole genome shotgun (WGS) entry which is preliminary data.</text>
</comment>
<protein>
    <recommendedName>
        <fullName evidence="1">DUF8048 domain-containing protein</fullName>
    </recommendedName>
</protein>
<dbReference type="InterPro" id="IPR058361">
    <property type="entry name" value="DUF8048"/>
</dbReference>
<keyword evidence="3" id="KW-1185">Reference proteome</keyword>
<gene>
    <name evidence="2" type="ORF">ACFQEV_00760</name>
</gene>
<reference evidence="2 3" key="1">
    <citation type="journal article" date="2019" name="Int. J. Syst. Evol. Microbiol.">
        <title>The Global Catalogue of Microorganisms (GCM) 10K type strain sequencing project: providing services to taxonomists for standard genome sequencing and annotation.</title>
        <authorList>
            <consortium name="The Broad Institute Genomics Platform"/>
            <consortium name="The Broad Institute Genome Sequencing Center for Infectious Disease"/>
            <person name="Wu L."/>
            <person name="Ma J."/>
        </authorList>
    </citation>
    <scope>NUCLEOTIDE SEQUENCE [LARGE SCALE GENOMIC DNA]</scope>
    <source>
        <strain evidence="2 3">YIM 94188</strain>
    </source>
</reference>
<proteinExistence type="predicted"/>
<sequence length="129" mass="14609">MFDETDTETGESPIDAPVAERVADETDLDLDELRTALVEVNARLIGRHSALERRGDYQTVDGVRGYRVPAEEWESILDEFEFDEETEGAVIRAHTEQTRMLFAESPDARERFEDDEVGVVIGVDTAEEF</sequence>
<dbReference type="Proteomes" id="UP001596408">
    <property type="component" value="Unassembled WGS sequence"/>
</dbReference>
<evidence type="ECO:0000259" key="1">
    <source>
        <dbReference type="Pfam" id="PF26222"/>
    </source>
</evidence>
<dbReference type="Pfam" id="PF26222">
    <property type="entry name" value="DUF8048"/>
    <property type="match status" value="1"/>
</dbReference>
<name>A0ABD5TSP4_9EURY</name>
<evidence type="ECO:0000313" key="3">
    <source>
        <dbReference type="Proteomes" id="UP001596408"/>
    </source>
</evidence>
<dbReference type="AlphaFoldDB" id="A0ABD5TSP4"/>
<feature type="domain" description="DUF8048" evidence="1">
    <location>
        <begin position="13"/>
        <end position="122"/>
    </location>
</feature>